<evidence type="ECO:0000259" key="4">
    <source>
        <dbReference type="Pfam" id="PF00150"/>
    </source>
</evidence>
<dbReference type="Pfam" id="PF00150">
    <property type="entry name" value="Cellulase"/>
    <property type="match status" value="1"/>
</dbReference>
<dbReference type="PANTHER" id="PTHR12631:SF10">
    <property type="entry name" value="BETA-XYLOSIDASE-LIKE PROTEIN-RELATED"/>
    <property type="match status" value="1"/>
</dbReference>
<dbReference type="InterPro" id="IPR017853">
    <property type="entry name" value="GH"/>
</dbReference>
<accession>A0ABR8A635</accession>
<dbReference type="Proteomes" id="UP000658514">
    <property type="component" value="Unassembled WGS sequence"/>
</dbReference>
<dbReference type="RefSeq" id="WP_190539002.1">
    <property type="nucleotide sequence ID" value="NZ_CAWPNO010000106.1"/>
</dbReference>
<dbReference type="PANTHER" id="PTHR12631">
    <property type="entry name" value="ALPHA-L-IDURONIDASE"/>
    <property type="match status" value="1"/>
</dbReference>
<evidence type="ECO:0000313" key="6">
    <source>
        <dbReference type="Proteomes" id="UP000658514"/>
    </source>
</evidence>
<evidence type="ECO:0000313" key="5">
    <source>
        <dbReference type="EMBL" id="MBD2195079.1"/>
    </source>
</evidence>
<keyword evidence="2 3" id="KW-0326">Glycosidase</keyword>
<proteinExistence type="inferred from homology"/>
<keyword evidence="6" id="KW-1185">Reference proteome</keyword>
<dbReference type="SUPFAM" id="SSF51445">
    <property type="entry name" value="(Trans)glycosidases"/>
    <property type="match status" value="1"/>
</dbReference>
<dbReference type="InterPro" id="IPR013783">
    <property type="entry name" value="Ig-like_fold"/>
</dbReference>
<gene>
    <name evidence="5" type="ORF">H6G24_06145</name>
</gene>
<dbReference type="Gene3D" id="2.60.40.10">
    <property type="entry name" value="Immunoglobulins"/>
    <property type="match status" value="1"/>
</dbReference>
<dbReference type="Gene3D" id="3.20.20.80">
    <property type="entry name" value="Glycosidases"/>
    <property type="match status" value="1"/>
</dbReference>
<comment type="similarity">
    <text evidence="3">Belongs to the glycosyl hydrolase 5 (cellulase A) family.</text>
</comment>
<evidence type="ECO:0000256" key="3">
    <source>
        <dbReference type="RuleBase" id="RU361153"/>
    </source>
</evidence>
<keyword evidence="1 3" id="KW-0378">Hydrolase</keyword>
<sequence>MRKFISTLILVIVAQLIFFVSQITLFQPTNAQQSSSKLYGVHEFNIAKQAIHNLPERISLIQQVGAKVVRLPVTWHLMEGQQKGITPQWFWDELDAEVSAAEKAGLKLIIELGQTPCWASSAPNKQRCTEPNYNDYLLYPPIKYTDYADAIAKLVQRYRSRVYAWEIWNEPNLKGNWKPLGSRPLAINDFQNSFINLQGAWQYTNLVKASYNKIKSVDPNAVVLAGAIAAGDVDYVNEMYKAGIKGYFDALSIHPYTGTYPVGQTDSKYSRSYGPDECPTGVESAKLWCFKIGVERIRQAMLNQNDNKPIWFTEFGFSSTEGWKASNPDLEIGWNGSGLNGQAEHLRKAVELINNWSYVPVACWYQLVDRYARNDREGRFGLFDINGKIKPSGQAFKQLMSTIKPVLISPKGQITTNPPVFSWQATPGATSYKLWVNEYSSPNVPGKINRDFTPTQANCASSNTCKVSPGVRFARASAEWWVTANYSNGSSQLSDSATFVVK</sequence>
<dbReference type="EMBL" id="JACJQH010000007">
    <property type="protein sequence ID" value="MBD2195079.1"/>
    <property type="molecule type" value="Genomic_DNA"/>
</dbReference>
<reference evidence="5 6" key="1">
    <citation type="journal article" date="2020" name="ISME J.">
        <title>Comparative genomics reveals insights into cyanobacterial evolution and habitat adaptation.</title>
        <authorList>
            <person name="Chen M.Y."/>
            <person name="Teng W.K."/>
            <person name="Zhao L."/>
            <person name="Hu C.X."/>
            <person name="Zhou Y.K."/>
            <person name="Han B.P."/>
            <person name="Song L.R."/>
            <person name="Shu W.S."/>
        </authorList>
    </citation>
    <scope>NUCLEOTIDE SEQUENCE [LARGE SCALE GENOMIC DNA]</scope>
    <source>
        <strain evidence="5 6">FACHB-288</strain>
    </source>
</reference>
<organism evidence="5 6">
    <name type="scientific">Calothrix parietina FACHB-288</name>
    <dbReference type="NCBI Taxonomy" id="2692896"/>
    <lineage>
        <taxon>Bacteria</taxon>
        <taxon>Bacillati</taxon>
        <taxon>Cyanobacteriota</taxon>
        <taxon>Cyanophyceae</taxon>
        <taxon>Nostocales</taxon>
        <taxon>Calotrichaceae</taxon>
        <taxon>Calothrix</taxon>
    </lineage>
</organism>
<dbReference type="InterPro" id="IPR051923">
    <property type="entry name" value="Glycosyl_Hydrolase_39"/>
</dbReference>
<feature type="domain" description="Glycoside hydrolase family 5" evidence="4">
    <location>
        <begin position="48"/>
        <end position="322"/>
    </location>
</feature>
<name>A0ABR8A635_9CYAN</name>
<comment type="caution">
    <text evidence="5">The sequence shown here is derived from an EMBL/GenBank/DDBJ whole genome shotgun (WGS) entry which is preliminary data.</text>
</comment>
<evidence type="ECO:0000256" key="1">
    <source>
        <dbReference type="ARBA" id="ARBA00022801"/>
    </source>
</evidence>
<protein>
    <submittedName>
        <fullName evidence="5">Cellulase family glycosylhydrolase</fullName>
    </submittedName>
</protein>
<dbReference type="InterPro" id="IPR001547">
    <property type="entry name" value="Glyco_hydro_5"/>
</dbReference>
<evidence type="ECO:0000256" key="2">
    <source>
        <dbReference type="ARBA" id="ARBA00023295"/>
    </source>
</evidence>